<feature type="region of interest" description="Disordered" evidence="2">
    <location>
        <begin position="279"/>
        <end position="380"/>
    </location>
</feature>
<feature type="region of interest" description="Disordered" evidence="2">
    <location>
        <begin position="508"/>
        <end position="539"/>
    </location>
</feature>
<dbReference type="PANTHER" id="PTHR23159:SF31">
    <property type="entry name" value="CENTROSOME-ASSOCIATED PROTEIN CEP250 ISOFORM X1"/>
    <property type="match status" value="1"/>
</dbReference>
<feature type="compositionally biased region" description="Acidic residues" evidence="2">
    <location>
        <begin position="321"/>
        <end position="340"/>
    </location>
</feature>
<feature type="region of interest" description="Disordered" evidence="2">
    <location>
        <begin position="454"/>
        <end position="495"/>
    </location>
</feature>
<feature type="compositionally biased region" description="Basic and acidic residues" evidence="2">
    <location>
        <begin position="301"/>
        <end position="320"/>
    </location>
</feature>
<gene>
    <name evidence="3" type="ORF">SCF082_LOCUS10993</name>
</gene>
<sequence>MAGRGSRQMDDEGIYAQLLEQASDLNDELCRENCELRREVSDLRQRQLQRMKRDAEGSRSAKVRKIMPQAMSNIRSALRDLDLEDAPSIEGLPSLLEEAANRVFASMAELQESNAAMASGEETAALIAEKVALKEFCIHQQQRLSELELAKEKLTATSSNWALRLTSALQGMSEPAALPSPAKNSGSAQQEVPPLIVKVGDECEVVGKKGAILRETEDLQSALVATVPPYGHVRIVQVAATQARRALVEVIDSPEVEPAPAGGCAVPGAMGWLSVSTKDGKPLLRPENKSEALPAPEVSEEAPRTDVEMEKPPEVEKIENEGEPGEPSQELESEQVEENVGEVLNTEMDLQLVPSLPSELPEPADGAQPPQDTQGAAGSVTVSTEAWVALRQERAQRERQIKAMQAQVDSARMQLEQLDEVKAKLREYRSAALEARQRGQEFLEGLHMATEELRVLPRPEATSEPVPTEEEPGAEVIPETEEPIALPEDSGVDEETVEWRRLLSERETTARELASTLRQVEEMEKEVEDKRIELDIAQRRRERERSSLLMALRELGSWREGSPSQKDDEAVLDEETSDGPSSRTAWASESSPSGHPSGQKGRDEDKERQYLQRISELEESVLKLQEQIDTVQARIALLNQQAVTRQQALRYASSLPSVGGLAESITARVTSRPDLDGLTEMLGRLFVENFDLRRKLRAGSQGQDETSQPSVPQADVDLSRFAVPEGADSDDESLVPHPGSIPPFIPAAESTTLLRLPSPEPEPSRLEPSRTSSPRSLLLALDFKALSVAE</sequence>
<feature type="coiled-coil region" evidence="1">
    <location>
        <begin position="394"/>
        <end position="438"/>
    </location>
</feature>
<keyword evidence="4" id="KW-1185">Reference proteome</keyword>
<evidence type="ECO:0000313" key="4">
    <source>
        <dbReference type="Proteomes" id="UP001642464"/>
    </source>
</evidence>
<comment type="caution">
    <text evidence="3">The sequence shown here is derived from an EMBL/GenBank/DDBJ whole genome shotgun (WGS) entry which is preliminary data.</text>
</comment>
<name>A0ABP0JA05_9DINO</name>
<dbReference type="PANTHER" id="PTHR23159">
    <property type="entry name" value="CENTROSOMAL PROTEIN 2"/>
    <property type="match status" value="1"/>
</dbReference>
<dbReference type="Proteomes" id="UP001642464">
    <property type="component" value="Unassembled WGS sequence"/>
</dbReference>
<feature type="compositionally biased region" description="Basic and acidic residues" evidence="2">
    <location>
        <begin position="519"/>
        <end position="539"/>
    </location>
</feature>
<feature type="compositionally biased region" description="Low complexity" evidence="2">
    <location>
        <begin position="354"/>
        <end position="363"/>
    </location>
</feature>
<evidence type="ECO:0000256" key="1">
    <source>
        <dbReference type="SAM" id="Coils"/>
    </source>
</evidence>
<accession>A0ABP0JA05</accession>
<feature type="compositionally biased region" description="Acidic residues" evidence="2">
    <location>
        <begin position="467"/>
        <end position="482"/>
    </location>
</feature>
<evidence type="ECO:0000256" key="2">
    <source>
        <dbReference type="SAM" id="MobiDB-lite"/>
    </source>
</evidence>
<feature type="coiled-coil region" evidence="1">
    <location>
        <begin position="607"/>
        <end position="641"/>
    </location>
</feature>
<feature type="region of interest" description="Disordered" evidence="2">
    <location>
        <begin position="723"/>
        <end position="774"/>
    </location>
</feature>
<keyword evidence="1" id="KW-0175">Coiled coil</keyword>
<feature type="compositionally biased region" description="Basic and acidic residues" evidence="2">
    <location>
        <begin position="279"/>
        <end position="290"/>
    </location>
</feature>
<proteinExistence type="predicted"/>
<feature type="compositionally biased region" description="Polar residues" evidence="2">
    <location>
        <begin position="578"/>
        <end position="596"/>
    </location>
</feature>
<feature type="region of interest" description="Disordered" evidence="2">
    <location>
        <begin position="553"/>
        <end position="607"/>
    </location>
</feature>
<reference evidence="3 4" key="1">
    <citation type="submission" date="2024-02" db="EMBL/GenBank/DDBJ databases">
        <authorList>
            <person name="Chen Y."/>
            <person name="Shah S."/>
            <person name="Dougan E. K."/>
            <person name="Thang M."/>
            <person name="Chan C."/>
        </authorList>
    </citation>
    <scope>NUCLEOTIDE SEQUENCE [LARGE SCALE GENOMIC DNA]</scope>
</reference>
<feature type="compositionally biased region" description="Polar residues" evidence="2">
    <location>
        <begin position="370"/>
        <end position="380"/>
    </location>
</feature>
<evidence type="ECO:0000313" key="3">
    <source>
        <dbReference type="EMBL" id="CAK9011192.1"/>
    </source>
</evidence>
<dbReference type="EMBL" id="CAXAMM010006480">
    <property type="protein sequence ID" value="CAK9011192.1"/>
    <property type="molecule type" value="Genomic_DNA"/>
</dbReference>
<organism evidence="3 4">
    <name type="scientific">Durusdinium trenchii</name>
    <dbReference type="NCBI Taxonomy" id="1381693"/>
    <lineage>
        <taxon>Eukaryota</taxon>
        <taxon>Sar</taxon>
        <taxon>Alveolata</taxon>
        <taxon>Dinophyceae</taxon>
        <taxon>Suessiales</taxon>
        <taxon>Symbiodiniaceae</taxon>
        <taxon>Durusdinium</taxon>
    </lineage>
</organism>
<protein>
    <submittedName>
        <fullName evidence="3">Uncharacterized protein</fullName>
    </submittedName>
</protein>